<evidence type="ECO:0000313" key="3">
    <source>
        <dbReference type="EMBL" id="KAJ5084890.1"/>
    </source>
</evidence>
<dbReference type="InterPro" id="IPR050235">
    <property type="entry name" value="CK1_Ser-Thr_kinase"/>
</dbReference>
<dbReference type="Pfam" id="PF00069">
    <property type="entry name" value="Pkinase"/>
    <property type="match status" value="1"/>
</dbReference>
<sequence length="376" mass="42479">MRLVNSQLILWGIYSLLVPQISSLSLPQTRPSHDLQLPQAHAKPLVHRNVAHAHSLKRREDYGPPRSSRCDYLVGGEADFDPHTYYIYDYWGEFAKAQLDERIGKGGQGSIWRGLLIYLNTKENQNAGISIDKPEPVAIKVAKGGRGVDSGLIQNQINSRHVMRLKEIFWSSNTRASIQVMQRGSHDLMSVAEEDKPFDSRPWITAAGMALKAAHRKNIVHRDVKPENVLKGDDGVYYLIDWDLAKKVTKQKNGEKYDVYKQDVWALAWMWLLCEITGHAEGDDAEYLYEELTGGRGMEKKPGSEEEEEVPPGLTATDTVNLLKRKVGKWVAPAKIPWMAKGLCKQDQRNEIGEFMEMYVKVKDIENPKAGEGGKT</sequence>
<organism evidence="3 4">
    <name type="scientific">Penicillium alfredii</name>
    <dbReference type="NCBI Taxonomy" id="1506179"/>
    <lineage>
        <taxon>Eukaryota</taxon>
        <taxon>Fungi</taxon>
        <taxon>Dikarya</taxon>
        <taxon>Ascomycota</taxon>
        <taxon>Pezizomycotina</taxon>
        <taxon>Eurotiomycetes</taxon>
        <taxon>Eurotiomycetidae</taxon>
        <taxon>Eurotiales</taxon>
        <taxon>Aspergillaceae</taxon>
        <taxon>Penicillium</taxon>
    </lineage>
</organism>
<dbReference type="RefSeq" id="XP_056508287.1">
    <property type="nucleotide sequence ID" value="XM_056659994.1"/>
</dbReference>
<dbReference type="InterPro" id="IPR000719">
    <property type="entry name" value="Prot_kinase_dom"/>
</dbReference>
<feature type="domain" description="Protein kinase" evidence="2">
    <location>
        <begin position="97"/>
        <end position="376"/>
    </location>
</feature>
<dbReference type="PROSITE" id="PS50011">
    <property type="entry name" value="PROTEIN_KINASE_DOM"/>
    <property type="match status" value="1"/>
</dbReference>
<reference evidence="3" key="2">
    <citation type="journal article" date="2023" name="IMA Fungus">
        <title>Comparative genomic study of the Penicillium genus elucidates a diverse pangenome and 15 lateral gene transfer events.</title>
        <authorList>
            <person name="Petersen C."/>
            <person name="Sorensen T."/>
            <person name="Nielsen M.R."/>
            <person name="Sondergaard T.E."/>
            <person name="Sorensen J.L."/>
            <person name="Fitzpatrick D.A."/>
            <person name="Frisvad J.C."/>
            <person name="Nielsen K.L."/>
        </authorList>
    </citation>
    <scope>NUCLEOTIDE SEQUENCE</scope>
    <source>
        <strain evidence="3">IBT 34128</strain>
    </source>
</reference>
<keyword evidence="1" id="KW-0732">Signal</keyword>
<dbReference type="AlphaFoldDB" id="A0A9W9ENA5"/>
<dbReference type="Proteomes" id="UP001141434">
    <property type="component" value="Unassembled WGS sequence"/>
</dbReference>
<name>A0A9W9ENA5_9EURO</name>
<dbReference type="GO" id="GO:0004672">
    <property type="term" value="F:protein kinase activity"/>
    <property type="evidence" value="ECO:0007669"/>
    <property type="project" value="InterPro"/>
</dbReference>
<feature type="chain" id="PRO_5040894158" description="Protein kinase domain-containing protein" evidence="1">
    <location>
        <begin position="24"/>
        <end position="376"/>
    </location>
</feature>
<reference evidence="3" key="1">
    <citation type="submission" date="2022-11" db="EMBL/GenBank/DDBJ databases">
        <authorList>
            <person name="Petersen C."/>
        </authorList>
    </citation>
    <scope>NUCLEOTIDE SEQUENCE</scope>
    <source>
        <strain evidence="3">IBT 34128</strain>
    </source>
</reference>
<dbReference type="InterPro" id="IPR011009">
    <property type="entry name" value="Kinase-like_dom_sf"/>
</dbReference>
<dbReference type="EMBL" id="JAPMSZ010000011">
    <property type="protein sequence ID" value="KAJ5084890.1"/>
    <property type="molecule type" value="Genomic_DNA"/>
</dbReference>
<evidence type="ECO:0000313" key="4">
    <source>
        <dbReference type="Proteomes" id="UP001141434"/>
    </source>
</evidence>
<dbReference type="GeneID" id="81399163"/>
<dbReference type="OrthoDB" id="5966500at2759"/>
<dbReference type="PANTHER" id="PTHR11909">
    <property type="entry name" value="CASEIN KINASE-RELATED"/>
    <property type="match status" value="1"/>
</dbReference>
<protein>
    <recommendedName>
        <fullName evidence="2">Protein kinase domain-containing protein</fullName>
    </recommendedName>
</protein>
<evidence type="ECO:0000256" key="1">
    <source>
        <dbReference type="SAM" id="SignalP"/>
    </source>
</evidence>
<evidence type="ECO:0000259" key="2">
    <source>
        <dbReference type="PROSITE" id="PS50011"/>
    </source>
</evidence>
<accession>A0A9W9ENA5</accession>
<dbReference type="SMART" id="SM00220">
    <property type="entry name" value="S_TKc"/>
    <property type="match status" value="1"/>
</dbReference>
<feature type="signal peptide" evidence="1">
    <location>
        <begin position="1"/>
        <end position="23"/>
    </location>
</feature>
<dbReference type="Gene3D" id="1.10.510.10">
    <property type="entry name" value="Transferase(Phosphotransferase) domain 1"/>
    <property type="match status" value="1"/>
</dbReference>
<comment type="caution">
    <text evidence="3">The sequence shown here is derived from an EMBL/GenBank/DDBJ whole genome shotgun (WGS) entry which is preliminary data.</text>
</comment>
<dbReference type="GO" id="GO:0005524">
    <property type="term" value="F:ATP binding"/>
    <property type="evidence" value="ECO:0007669"/>
    <property type="project" value="InterPro"/>
</dbReference>
<dbReference type="SUPFAM" id="SSF56112">
    <property type="entry name" value="Protein kinase-like (PK-like)"/>
    <property type="match status" value="1"/>
</dbReference>
<proteinExistence type="predicted"/>
<keyword evidence="4" id="KW-1185">Reference proteome</keyword>
<gene>
    <name evidence="3" type="ORF">NUU61_009469</name>
</gene>